<evidence type="ECO:0000256" key="2">
    <source>
        <dbReference type="RuleBase" id="RU000363"/>
    </source>
</evidence>
<dbReference type="Pfam" id="PF00106">
    <property type="entry name" value="adh_short"/>
    <property type="match status" value="1"/>
</dbReference>
<dbReference type="AlphaFoldDB" id="A0A917B8C7"/>
<dbReference type="Proteomes" id="UP000598775">
    <property type="component" value="Unassembled WGS sequence"/>
</dbReference>
<dbReference type="PRINTS" id="PR00081">
    <property type="entry name" value="GDHRDH"/>
</dbReference>
<dbReference type="InterPro" id="IPR002347">
    <property type="entry name" value="SDR_fam"/>
</dbReference>
<comment type="caution">
    <text evidence="3">The sequence shown here is derived from an EMBL/GenBank/DDBJ whole genome shotgun (WGS) entry which is preliminary data.</text>
</comment>
<dbReference type="PANTHER" id="PTHR43157:SF31">
    <property type="entry name" value="PHOSPHATIDYLINOSITOL-GLYCAN BIOSYNTHESIS CLASS F PROTEIN"/>
    <property type="match status" value="1"/>
</dbReference>
<keyword evidence="4" id="KW-1185">Reference proteome</keyword>
<evidence type="ECO:0000256" key="1">
    <source>
        <dbReference type="ARBA" id="ARBA00023002"/>
    </source>
</evidence>
<name>A0A917B8C7_9MICO</name>
<dbReference type="NCBIfam" id="NF004846">
    <property type="entry name" value="PRK06197.1"/>
    <property type="match status" value="1"/>
</dbReference>
<protein>
    <submittedName>
        <fullName evidence="3">Short-chain dehydrogenase</fullName>
    </submittedName>
</protein>
<evidence type="ECO:0000313" key="4">
    <source>
        <dbReference type="Proteomes" id="UP000598775"/>
    </source>
</evidence>
<proteinExistence type="inferred from homology"/>
<accession>A0A917B8C7</accession>
<dbReference type="PRINTS" id="PR00080">
    <property type="entry name" value="SDRFAMILY"/>
</dbReference>
<reference evidence="3 4" key="1">
    <citation type="journal article" date="2014" name="Int. J. Syst. Evol. Microbiol.">
        <title>Complete genome sequence of Corynebacterium casei LMG S-19264T (=DSM 44701T), isolated from a smear-ripened cheese.</title>
        <authorList>
            <consortium name="US DOE Joint Genome Institute (JGI-PGF)"/>
            <person name="Walter F."/>
            <person name="Albersmeier A."/>
            <person name="Kalinowski J."/>
            <person name="Ruckert C."/>
        </authorList>
    </citation>
    <scope>NUCLEOTIDE SEQUENCE [LARGE SCALE GENOMIC DNA]</scope>
    <source>
        <strain evidence="3 4">CGMCC 1.12976</strain>
    </source>
</reference>
<sequence>MTTALWTPARLPLLTEKRFVITGSNAGLGYWAAEFLARRGASVVIAARNEQKATSAIASILTRAPLADVSWVKLDLANLASIERAATELSAQPIDVLVNNAGVLGASKRGFTSDGFELMFGTNVLGHFALTARLMPTLLATENSRVVSLGSISHEMNEMDLADVMSDQNYGSFRAYSRSKLGVMLIAFELDRRLRAAGLSTESLVAHPGFSLDGLSAARPGITNGSRSNVLVRAALGTFAQGKDAGALPTVRAAADPVARGGEYWGPAGWRQLKGSPTVVRAKNRSRDIHSASTLWSMAETMTGVPLSF</sequence>
<keyword evidence="1" id="KW-0560">Oxidoreductase</keyword>
<dbReference type="PANTHER" id="PTHR43157">
    <property type="entry name" value="PHOSPHATIDYLINOSITOL-GLYCAN BIOSYNTHESIS CLASS F PROTEIN-RELATED"/>
    <property type="match status" value="1"/>
</dbReference>
<gene>
    <name evidence="3" type="ORF">GCM10011399_19630</name>
</gene>
<evidence type="ECO:0000313" key="3">
    <source>
        <dbReference type="EMBL" id="GGF26279.1"/>
    </source>
</evidence>
<dbReference type="RefSeq" id="WP_188677520.1">
    <property type="nucleotide sequence ID" value="NZ_BMGP01000003.1"/>
</dbReference>
<dbReference type="GO" id="GO:0016491">
    <property type="term" value="F:oxidoreductase activity"/>
    <property type="evidence" value="ECO:0007669"/>
    <property type="project" value="UniProtKB-KW"/>
</dbReference>
<organism evidence="3 4">
    <name type="scientific">Subtercola lobariae</name>
    <dbReference type="NCBI Taxonomy" id="1588641"/>
    <lineage>
        <taxon>Bacteria</taxon>
        <taxon>Bacillati</taxon>
        <taxon>Actinomycetota</taxon>
        <taxon>Actinomycetes</taxon>
        <taxon>Micrococcales</taxon>
        <taxon>Microbacteriaceae</taxon>
        <taxon>Subtercola</taxon>
    </lineage>
</organism>
<dbReference type="Gene3D" id="3.40.50.720">
    <property type="entry name" value="NAD(P)-binding Rossmann-like Domain"/>
    <property type="match status" value="1"/>
</dbReference>
<dbReference type="SUPFAM" id="SSF51735">
    <property type="entry name" value="NAD(P)-binding Rossmann-fold domains"/>
    <property type="match status" value="1"/>
</dbReference>
<dbReference type="EMBL" id="BMGP01000003">
    <property type="protein sequence ID" value="GGF26279.1"/>
    <property type="molecule type" value="Genomic_DNA"/>
</dbReference>
<dbReference type="InterPro" id="IPR036291">
    <property type="entry name" value="NAD(P)-bd_dom_sf"/>
</dbReference>
<comment type="similarity">
    <text evidence="2">Belongs to the short-chain dehydrogenases/reductases (SDR) family.</text>
</comment>